<dbReference type="PANTHER" id="PTHR10366">
    <property type="entry name" value="NAD DEPENDENT EPIMERASE/DEHYDRATASE"/>
    <property type="match status" value="1"/>
</dbReference>
<dbReference type="PANTHER" id="PTHR10366:SF832">
    <property type="entry name" value="3-BETA HYDROXYSTEROID DEHYDROGENASE_ISOMERASE DOMAIN-CONTAINING PROTEIN"/>
    <property type="match status" value="1"/>
</dbReference>
<keyword evidence="4" id="KW-1185">Reference proteome</keyword>
<dbReference type="SUPFAM" id="SSF51735">
    <property type="entry name" value="NAD(P)-binding Rossmann-fold domains"/>
    <property type="match status" value="1"/>
</dbReference>
<dbReference type="Proteomes" id="UP000000539">
    <property type="component" value="Chromosome 19"/>
</dbReference>
<proteinExistence type="evidence at protein level"/>
<dbReference type="InterPro" id="IPR036291">
    <property type="entry name" value="NAD(P)-bd_dom_sf"/>
</dbReference>
<evidence type="ECO:0000259" key="2">
    <source>
        <dbReference type="Pfam" id="PF01073"/>
    </source>
</evidence>
<dbReference type="Gene3D" id="3.40.50.720">
    <property type="entry name" value="NAD(P)-binding Rossmann-like Domain"/>
    <property type="match status" value="1"/>
</dbReference>
<accession>A0A8V1AJ60</accession>
<organism evidence="3 4">
    <name type="scientific">Gallus gallus</name>
    <name type="common">Chicken</name>
    <dbReference type="NCBI Taxonomy" id="9031"/>
    <lineage>
        <taxon>Eukaryota</taxon>
        <taxon>Metazoa</taxon>
        <taxon>Chordata</taxon>
        <taxon>Craniata</taxon>
        <taxon>Vertebrata</taxon>
        <taxon>Euteleostomi</taxon>
        <taxon>Archelosauria</taxon>
        <taxon>Archosauria</taxon>
        <taxon>Dinosauria</taxon>
        <taxon>Saurischia</taxon>
        <taxon>Theropoda</taxon>
        <taxon>Coelurosauria</taxon>
        <taxon>Aves</taxon>
        <taxon>Neognathae</taxon>
        <taxon>Galloanserae</taxon>
        <taxon>Galliformes</taxon>
        <taxon>Phasianidae</taxon>
        <taxon>Phasianinae</taxon>
        <taxon>Gallus</taxon>
    </lineage>
</organism>
<feature type="domain" description="3-beta hydroxysteroid dehydrogenase/isomerase" evidence="2">
    <location>
        <begin position="8"/>
        <end position="171"/>
    </location>
</feature>
<dbReference type="InterPro" id="IPR050425">
    <property type="entry name" value="NAD(P)_dehydrat-like"/>
</dbReference>
<sequence length="240" mass="26824">MDGAQIYLVTGGCGFIGEKITELLSQQDYIKEVRVFDSVARKEVEKFATATTHVTVMKGDIRDYNLLLAAMQGVHVVIHTAAIVDCRNMLPFWEMKAVNVGGTENVLRACCALNIPYVVYTSSIAAVGPNILHEPMLRGNEDTKYSGEVELPYGKTKAIAERLVLEANGKKGEAEMKHRGDRCECPYWSRARMNTDKDTCYFLELPALPQCDPWRLLEELSGLESGFPFIFHPAVFPCVR</sequence>
<keyword evidence="5" id="KW-1267">Proteomics identification</keyword>
<dbReference type="Pfam" id="PF01073">
    <property type="entry name" value="3Beta_HSD"/>
    <property type="match status" value="1"/>
</dbReference>
<name>A0A8V1AJ60_CHICK</name>
<evidence type="ECO:0000313" key="3">
    <source>
        <dbReference type="Ensembl" id="ENSGALP00010043457.1"/>
    </source>
</evidence>
<evidence type="ECO:0007829" key="5">
    <source>
        <dbReference type="PeptideAtlas" id="A0A8V1AJ60"/>
    </source>
</evidence>
<reference evidence="3" key="1">
    <citation type="submission" date="2020-11" db="EMBL/GenBank/DDBJ databases">
        <title>Gallus gallus (Chicken) genome, bGalGal1, GRCg7b, maternal haplotype autosomes + Z &amp; W.</title>
        <authorList>
            <person name="Warren W."/>
            <person name="Formenti G."/>
            <person name="Fedrigo O."/>
            <person name="Haase B."/>
            <person name="Mountcastle J."/>
            <person name="Balacco J."/>
            <person name="Tracey A."/>
            <person name="Schneider V."/>
            <person name="Okimoto R."/>
            <person name="Cheng H."/>
            <person name="Hawken R."/>
            <person name="Howe K."/>
            <person name="Jarvis E.D."/>
        </authorList>
    </citation>
    <scope>NUCLEOTIDE SEQUENCE [LARGE SCALE GENOMIC DNA]</scope>
    <source>
        <strain evidence="3">Broiler</strain>
    </source>
</reference>
<dbReference type="InterPro" id="IPR002225">
    <property type="entry name" value="3Beta_OHSteriod_DH/Estase"/>
</dbReference>
<evidence type="ECO:0000256" key="1">
    <source>
        <dbReference type="ARBA" id="ARBA00023002"/>
    </source>
</evidence>
<dbReference type="GO" id="GO:0016616">
    <property type="term" value="F:oxidoreductase activity, acting on the CH-OH group of donors, NAD or NADP as acceptor"/>
    <property type="evidence" value="ECO:0007669"/>
    <property type="project" value="InterPro"/>
</dbReference>
<dbReference type="AlphaFoldDB" id="A0A8V1AJ60"/>
<gene>
    <name evidence="3" type="primary">HSD3B7L</name>
</gene>
<reference evidence="3" key="3">
    <citation type="submission" date="2025-09" db="UniProtKB">
        <authorList>
            <consortium name="Ensembl"/>
        </authorList>
    </citation>
    <scope>IDENTIFICATION</scope>
    <source>
        <strain evidence="3">broiler</strain>
    </source>
</reference>
<dbReference type="GO" id="GO:0006694">
    <property type="term" value="P:steroid biosynthetic process"/>
    <property type="evidence" value="ECO:0007669"/>
    <property type="project" value="InterPro"/>
</dbReference>
<dbReference type="OrthoDB" id="10262413at2759"/>
<dbReference type="GeneTree" id="ENSGT00940000167381"/>
<evidence type="ECO:0000313" key="4">
    <source>
        <dbReference type="Proteomes" id="UP000000539"/>
    </source>
</evidence>
<dbReference type="Ensembl" id="ENSGALT00010070766.1">
    <property type="protein sequence ID" value="ENSGALP00010043457.1"/>
    <property type="gene ID" value="ENSGALG00010029265.1"/>
</dbReference>
<protein>
    <submittedName>
        <fullName evidence="3">Hydroxy-delta-5-steroid dehydrogenase, 3 beta- and steroid delta-isomerase 7</fullName>
    </submittedName>
</protein>
<keyword evidence="1" id="KW-0560">Oxidoreductase</keyword>
<reference evidence="3" key="2">
    <citation type="submission" date="2025-08" db="UniProtKB">
        <authorList>
            <consortium name="Ensembl"/>
        </authorList>
    </citation>
    <scope>IDENTIFICATION</scope>
    <source>
        <strain evidence="3">broiler</strain>
    </source>
</reference>